<proteinExistence type="predicted"/>
<dbReference type="Gene3D" id="3.40.50.1110">
    <property type="entry name" value="SGNH hydrolase"/>
    <property type="match status" value="1"/>
</dbReference>
<gene>
    <name evidence="2" type="ordered locus">Smlt0625</name>
</gene>
<name>B2FLV5_STRMK</name>
<evidence type="ECO:0000313" key="2">
    <source>
        <dbReference type="EMBL" id="CAQ44209.1"/>
    </source>
</evidence>
<dbReference type="HOGENOM" id="CLU_1160219_0_0_6"/>
<dbReference type="InterPro" id="IPR051532">
    <property type="entry name" value="Ester_Hydrolysis_Enzymes"/>
</dbReference>
<evidence type="ECO:0000259" key="1">
    <source>
        <dbReference type="Pfam" id="PF13472"/>
    </source>
</evidence>
<dbReference type="PANTHER" id="PTHR30383:SF5">
    <property type="entry name" value="SGNH HYDROLASE-TYPE ESTERASE DOMAIN-CONTAINING PROTEIN"/>
    <property type="match status" value="1"/>
</dbReference>
<dbReference type="AlphaFoldDB" id="B2FLV5"/>
<dbReference type="EMBL" id="AM743169">
    <property type="protein sequence ID" value="CAQ44209.1"/>
    <property type="molecule type" value="Genomic_DNA"/>
</dbReference>
<dbReference type="InterPro" id="IPR013830">
    <property type="entry name" value="SGNH_hydro"/>
</dbReference>
<dbReference type="eggNOG" id="COG2755">
    <property type="taxonomic scope" value="Bacteria"/>
</dbReference>
<feature type="domain" description="SGNH hydrolase-type esterase" evidence="1">
    <location>
        <begin position="36"/>
        <end position="208"/>
    </location>
</feature>
<dbReference type="EnsemblBacteria" id="CAQ44209">
    <property type="protein sequence ID" value="CAQ44209"/>
    <property type="gene ID" value="Smlt0625"/>
</dbReference>
<dbReference type="PANTHER" id="PTHR30383">
    <property type="entry name" value="THIOESTERASE 1/PROTEASE 1/LYSOPHOSPHOLIPASE L1"/>
    <property type="match status" value="1"/>
</dbReference>
<evidence type="ECO:0000313" key="3">
    <source>
        <dbReference type="Proteomes" id="UP000008840"/>
    </source>
</evidence>
<protein>
    <submittedName>
        <fullName evidence="2">Lipase</fullName>
    </submittedName>
</protein>
<dbReference type="GO" id="GO:0004622">
    <property type="term" value="F:phosphatidylcholine lysophospholipase activity"/>
    <property type="evidence" value="ECO:0007669"/>
    <property type="project" value="TreeGrafter"/>
</dbReference>
<dbReference type="KEGG" id="sml:Smlt0625"/>
<dbReference type="SUPFAM" id="SSF52266">
    <property type="entry name" value="SGNH hydrolase"/>
    <property type="match status" value="1"/>
</dbReference>
<organism evidence="2 3">
    <name type="scientific">Stenotrophomonas maltophilia (strain K279a)</name>
    <dbReference type="NCBI Taxonomy" id="522373"/>
    <lineage>
        <taxon>Bacteria</taxon>
        <taxon>Pseudomonadati</taxon>
        <taxon>Pseudomonadota</taxon>
        <taxon>Gammaproteobacteria</taxon>
        <taxon>Lysobacterales</taxon>
        <taxon>Lysobacteraceae</taxon>
        <taxon>Stenotrophomonas</taxon>
        <taxon>Stenotrophomonas maltophilia group</taxon>
    </lineage>
</organism>
<reference evidence="2 3" key="1">
    <citation type="journal article" date="2008" name="Genome Biol.">
        <title>The complete genome, comparative and functional analysis of Stenotrophomonas maltophilia reveals an organism heavily shielded by drug resistance determinants.</title>
        <authorList>
            <person name="Crossman L.C."/>
            <person name="Gould V.C."/>
            <person name="Dow J.M."/>
            <person name="Vernikos G.S."/>
            <person name="Okazaki A."/>
            <person name="Sebaihia M."/>
            <person name="Saunders D."/>
            <person name="Arrowsmith C."/>
            <person name="Carver T."/>
            <person name="Peters N."/>
            <person name="Adlem E."/>
            <person name="Kerhornou A."/>
            <person name="Lord A."/>
            <person name="Murphy L."/>
            <person name="Seeger K."/>
            <person name="Squares R."/>
            <person name="Rutter S."/>
            <person name="Quail M.A."/>
            <person name="Rajandream M.A."/>
            <person name="Harris D."/>
            <person name="Churcher C."/>
            <person name="Bentley S.D."/>
            <person name="Parkhill J."/>
            <person name="Thomson N.R."/>
            <person name="Avison M.B."/>
        </authorList>
    </citation>
    <scope>NUCLEOTIDE SEQUENCE [LARGE SCALE GENOMIC DNA]</scope>
    <source>
        <strain evidence="2 3">K279a</strain>
    </source>
</reference>
<dbReference type="Proteomes" id="UP000008840">
    <property type="component" value="Chromosome"/>
</dbReference>
<accession>B2FLV5</accession>
<dbReference type="InterPro" id="IPR036514">
    <property type="entry name" value="SGNH_hydro_sf"/>
</dbReference>
<keyword evidence="3" id="KW-1185">Reference proteome</keyword>
<sequence length="221" mass="23854">MANAPAPAPTGQACLAAVVRDLQVAWPNNHTVDIVAFGHSVPAGFGVTPAVHKRDAYPRQLEDALADAYPHAVLNVITSAVGGENSQQGRDRFQRGVLDLHPRVVLIDYGLNDRALPLQQSARNLAWFVMSSRAAGACPVLLTPTWDQQAENGQARAALRAQASMIRKLGELTDTPVADSLAAFEAYPGDRKRLMAQFNHPNREGHAVVLTQLLPLFQTAQ</sequence>
<dbReference type="Pfam" id="PF13472">
    <property type="entry name" value="Lipase_GDSL_2"/>
    <property type="match status" value="1"/>
</dbReference>